<gene>
    <name evidence="11" type="ORF">SAMN04489859_102734</name>
</gene>
<dbReference type="Gene3D" id="3.40.630.30">
    <property type="match status" value="1"/>
</dbReference>
<sequence>MRGAVFMQPIVKGRYRGRLAQSAADIRAAQALRWLCFVARNGDAATRDDLDRDDMDDSCQHMLVEDRDSGQLVCTFRFLPLSGGHEIGRSYSAQFYNLRSLEGFNAPMVEMGRFCIHPEWRDPGILRIAWAAMTRFVDDNGIEMLFGCSSFIGTRPEEHAEAFAMLRERHLAPRRWWPRVKAPNVFRFARALARRQPDPRRAMAAMPPLLRSYLAMGGWVSDHAVVDPALQTMHVFTGVEIRAIPDSRKRLLRADAV</sequence>
<evidence type="ECO:0000256" key="8">
    <source>
        <dbReference type="ARBA" id="ARBA00039866"/>
    </source>
</evidence>
<accession>A0A1H8L3T6</accession>
<evidence type="ECO:0000256" key="9">
    <source>
        <dbReference type="ARBA" id="ARBA00045724"/>
    </source>
</evidence>
<keyword evidence="12" id="KW-1185">Reference proteome</keyword>
<dbReference type="InterPro" id="IPR016181">
    <property type="entry name" value="Acyl_CoA_acyltransferase"/>
</dbReference>
<evidence type="ECO:0000256" key="6">
    <source>
        <dbReference type="ARBA" id="ARBA00038095"/>
    </source>
</evidence>
<dbReference type="AlphaFoldDB" id="A0A1H8L3T6"/>
<dbReference type="STRING" id="34002.SAMN04489859_102734"/>
<keyword evidence="5" id="KW-0012">Acyltransferase</keyword>
<evidence type="ECO:0000256" key="3">
    <source>
        <dbReference type="ARBA" id="ARBA00022679"/>
    </source>
</evidence>
<protein>
    <recommendedName>
        <fullName evidence="8">L-ornithine N(alpha)-acyltransferase</fullName>
        <ecNumber evidence="7">2.3.2.30</ecNumber>
    </recommendedName>
</protein>
<dbReference type="EMBL" id="FODE01000027">
    <property type="protein sequence ID" value="SEN99785.1"/>
    <property type="molecule type" value="Genomic_DNA"/>
</dbReference>
<evidence type="ECO:0000256" key="2">
    <source>
        <dbReference type="ARBA" id="ARBA00022516"/>
    </source>
</evidence>
<comment type="similarity">
    <text evidence="6">Belongs to the acetyltransferase family. OlsB subfamily.</text>
</comment>
<dbReference type="SUPFAM" id="SSF55729">
    <property type="entry name" value="Acyl-CoA N-acyltransferases (Nat)"/>
    <property type="match status" value="1"/>
</dbReference>
<comment type="pathway">
    <text evidence="1">Lipid metabolism.</text>
</comment>
<dbReference type="PANTHER" id="PTHR37323:SF1">
    <property type="entry name" value="L-ORNITHINE N(ALPHA)-ACYLTRANSFERASE"/>
    <property type="match status" value="1"/>
</dbReference>
<dbReference type="Proteomes" id="UP000199054">
    <property type="component" value="Unassembled WGS sequence"/>
</dbReference>
<comment type="function">
    <text evidence="9">Catalyzes the first step in the biosynthesis of ornithine lipids, which are phosphorus-free membrane lipids. Catalyzes the 3-hydroxyacyl-acyl carrier protein-dependent acylation of ornithine to form lyso-ornithine lipid (LOL).</text>
</comment>
<name>A0A1H8L3T6_9RHOB</name>
<dbReference type="InterPro" id="IPR052351">
    <property type="entry name" value="Ornithine_N-alpha-AT"/>
</dbReference>
<organism evidence="11 12">
    <name type="scientific">Paracoccus alcaliphilus</name>
    <dbReference type="NCBI Taxonomy" id="34002"/>
    <lineage>
        <taxon>Bacteria</taxon>
        <taxon>Pseudomonadati</taxon>
        <taxon>Pseudomonadota</taxon>
        <taxon>Alphaproteobacteria</taxon>
        <taxon>Rhodobacterales</taxon>
        <taxon>Paracoccaceae</taxon>
        <taxon>Paracoccus</taxon>
    </lineage>
</organism>
<evidence type="ECO:0000313" key="11">
    <source>
        <dbReference type="EMBL" id="SEN99785.1"/>
    </source>
</evidence>
<keyword evidence="4" id="KW-0443">Lipid metabolism</keyword>
<reference evidence="11 12" key="1">
    <citation type="submission" date="2016-10" db="EMBL/GenBank/DDBJ databases">
        <authorList>
            <person name="de Groot N.N."/>
        </authorList>
    </citation>
    <scope>NUCLEOTIDE SEQUENCE [LARGE SCALE GENOMIC DNA]</scope>
    <source>
        <strain evidence="11 12">DSM 8512</strain>
    </source>
</reference>
<comment type="catalytic activity">
    <reaction evidence="10">
        <text>a (3R)-hydroxyacyl-[ACP] + L-ornithine = a lyso-ornithine lipid + holo-[ACP] + H(+)</text>
        <dbReference type="Rhea" id="RHEA:20633"/>
        <dbReference type="Rhea" id="RHEA-COMP:9685"/>
        <dbReference type="Rhea" id="RHEA-COMP:9945"/>
        <dbReference type="ChEBI" id="CHEBI:15378"/>
        <dbReference type="ChEBI" id="CHEBI:46911"/>
        <dbReference type="ChEBI" id="CHEBI:64479"/>
        <dbReference type="ChEBI" id="CHEBI:78827"/>
        <dbReference type="ChEBI" id="CHEBI:138482"/>
        <dbReference type="EC" id="2.3.2.30"/>
    </reaction>
    <physiologicalReaction direction="left-to-right" evidence="10">
        <dbReference type="Rhea" id="RHEA:20634"/>
    </physiologicalReaction>
</comment>
<evidence type="ECO:0000256" key="10">
    <source>
        <dbReference type="ARBA" id="ARBA00047785"/>
    </source>
</evidence>
<keyword evidence="2" id="KW-0444">Lipid biosynthesis</keyword>
<proteinExistence type="inferred from homology"/>
<evidence type="ECO:0000313" key="12">
    <source>
        <dbReference type="Proteomes" id="UP000199054"/>
    </source>
</evidence>
<dbReference type="GO" id="GO:0006629">
    <property type="term" value="P:lipid metabolic process"/>
    <property type="evidence" value="ECO:0007669"/>
    <property type="project" value="UniProtKB-KW"/>
</dbReference>
<evidence type="ECO:0000256" key="4">
    <source>
        <dbReference type="ARBA" id="ARBA00023098"/>
    </source>
</evidence>
<dbReference type="Pfam" id="PF13444">
    <property type="entry name" value="Acetyltransf_5"/>
    <property type="match status" value="1"/>
</dbReference>
<dbReference type="PANTHER" id="PTHR37323">
    <property type="entry name" value="GCN5-RELATED N-ACETYLTRANSFERASE"/>
    <property type="match status" value="1"/>
</dbReference>
<dbReference type="EC" id="2.3.2.30" evidence="7"/>
<keyword evidence="3" id="KW-0808">Transferase</keyword>
<evidence type="ECO:0000256" key="1">
    <source>
        <dbReference type="ARBA" id="ARBA00005189"/>
    </source>
</evidence>
<evidence type="ECO:0000256" key="7">
    <source>
        <dbReference type="ARBA" id="ARBA00039058"/>
    </source>
</evidence>
<evidence type="ECO:0000256" key="5">
    <source>
        <dbReference type="ARBA" id="ARBA00023315"/>
    </source>
</evidence>
<dbReference type="GO" id="GO:0043810">
    <property type="term" value="F:ornithine-acyl [acyl carrier protein] N-acyltransferase activity"/>
    <property type="evidence" value="ECO:0007669"/>
    <property type="project" value="UniProtKB-EC"/>
</dbReference>